<protein>
    <submittedName>
        <fullName evidence="1">Uncharacterized protein</fullName>
    </submittedName>
</protein>
<sequence>MGIGSLAIWRRFKSGKSSKHLDKGDVLSDVIMMTDQIELSYDSGAVGSHFESVGELYTLSERVTSQDHQILRILRTPVTIAPSSPSTSTLPATQETDASIIAVFAAPTTIATIPETTVYHRTY</sequence>
<accession>A0AAP0IWX2</accession>
<dbReference type="AlphaFoldDB" id="A0AAP0IWX2"/>
<organism evidence="1 2">
    <name type="scientific">Stephania japonica</name>
    <dbReference type="NCBI Taxonomy" id="461633"/>
    <lineage>
        <taxon>Eukaryota</taxon>
        <taxon>Viridiplantae</taxon>
        <taxon>Streptophyta</taxon>
        <taxon>Embryophyta</taxon>
        <taxon>Tracheophyta</taxon>
        <taxon>Spermatophyta</taxon>
        <taxon>Magnoliopsida</taxon>
        <taxon>Ranunculales</taxon>
        <taxon>Menispermaceae</taxon>
        <taxon>Menispermoideae</taxon>
        <taxon>Cissampelideae</taxon>
        <taxon>Stephania</taxon>
    </lineage>
</organism>
<evidence type="ECO:0000313" key="2">
    <source>
        <dbReference type="Proteomes" id="UP001417504"/>
    </source>
</evidence>
<reference evidence="1 2" key="1">
    <citation type="submission" date="2024-01" db="EMBL/GenBank/DDBJ databases">
        <title>Genome assemblies of Stephania.</title>
        <authorList>
            <person name="Yang L."/>
        </authorList>
    </citation>
    <scope>NUCLEOTIDE SEQUENCE [LARGE SCALE GENOMIC DNA]</scope>
    <source>
        <strain evidence="1">QJT</strain>
        <tissue evidence="1">Leaf</tissue>
    </source>
</reference>
<dbReference type="EMBL" id="JBBNAE010000005">
    <property type="protein sequence ID" value="KAK9123223.1"/>
    <property type="molecule type" value="Genomic_DNA"/>
</dbReference>
<proteinExistence type="predicted"/>
<name>A0AAP0IWX2_9MAGN</name>
<gene>
    <name evidence="1" type="ORF">Sjap_012825</name>
</gene>
<dbReference type="Proteomes" id="UP001417504">
    <property type="component" value="Unassembled WGS sequence"/>
</dbReference>
<keyword evidence="2" id="KW-1185">Reference proteome</keyword>
<comment type="caution">
    <text evidence="1">The sequence shown here is derived from an EMBL/GenBank/DDBJ whole genome shotgun (WGS) entry which is preliminary data.</text>
</comment>
<evidence type="ECO:0000313" key="1">
    <source>
        <dbReference type="EMBL" id="KAK9123223.1"/>
    </source>
</evidence>